<reference evidence="3" key="1">
    <citation type="submission" date="2022-03" db="EMBL/GenBank/DDBJ databases">
        <title>Identification of a novel bacterium isolated from mangrove sediments.</title>
        <authorList>
            <person name="Pan X."/>
        </authorList>
    </citation>
    <scope>NUCLEOTIDE SEQUENCE</scope>
    <source>
        <strain evidence="3">B1949</strain>
    </source>
</reference>
<proteinExistence type="predicted"/>
<feature type="region of interest" description="Disordered" evidence="1">
    <location>
        <begin position="22"/>
        <end position="72"/>
    </location>
</feature>
<evidence type="ECO:0000256" key="1">
    <source>
        <dbReference type="SAM" id="MobiDB-lite"/>
    </source>
</evidence>
<keyword evidence="3" id="KW-0282">Flagellum</keyword>
<dbReference type="Pfam" id="PF04316">
    <property type="entry name" value="FlgM"/>
    <property type="match status" value="1"/>
</dbReference>
<dbReference type="SUPFAM" id="SSF101498">
    <property type="entry name" value="Anti-sigma factor FlgM"/>
    <property type="match status" value="1"/>
</dbReference>
<dbReference type="InterPro" id="IPR035890">
    <property type="entry name" value="Anti-sigma-28_factor_FlgM_sf"/>
</dbReference>
<feature type="domain" description="Anti-sigma-28 factor FlgM C-terminal" evidence="2">
    <location>
        <begin position="63"/>
        <end position="101"/>
    </location>
</feature>
<organism evidence="3 4">
    <name type="scientific">Novosphingobium organovorum</name>
    <dbReference type="NCBI Taxonomy" id="2930092"/>
    <lineage>
        <taxon>Bacteria</taxon>
        <taxon>Pseudomonadati</taxon>
        <taxon>Pseudomonadota</taxon>
        <taxon>Alphaproteobacteria</taxon>
        <taxon>Sphingomonadales</taxon>
        <taxon>Sphingomonadaceae</taxon>
        <taxon>Novosphingobium</taxon>
    </lineage>
</organism>
<protein>
    <submittedName>
        <fullName evidence="3">Flagellar biosynthesis anti-sigma factor FlgM</fullName>
    </submittedName>
</protein>
<accession>A0ABT0BJB3</accession>
<evidence type="ECO:0000259" key="2">
    <source>
        <dbReference type="Pfam" id="PF04316"/>
    </source>
</evidence>
<feature type="compositionally biased region" description="Polar residues" evidence="1">
    <location>
        <begin position="31"/>
        <end position="42"/>
    </location>
</feature>
<dbReference type="Proteomes" id="UP001162881">
    <property type="component" value="Unassembled WGS sequence"/>
</dbReference>
<gene>
    <name evidence="3" type="ORF">MTR62_19935</name>
</gene>
<feature type="compositionally biased region" description="Low complexity" evidence="1">
    <location>
        <begin position="43"/>
        <end position="58"/>
    </location>
</feature>
<evidence type="ECO:0000313" key="3">
    <source>
        <dbReference type="EMBL" id="MCJ2184938.1"/>
    </source>
</evidence>
<evidence type="ECO:0000313" key="4">
    <source>
        <dbReference type="Proteomes" id="UP001162881"/>
    </source>
</evidence>
<dbReference type="RefSeq" id="WP_244024232.1">
    <property type="nucleotide sequence ID" value="NZ_JALHLF010000176.1"/>
</dbReference>
<name>A0ABT0BJB3_9SPHN</name>
<keyword evidence="4" id="KW-1185">Reference proteome</keyword>
<keyword evidence="3" id="KW-0969">Cilium</keyword>
<dbReference type="InterPro" id="IPR031316">
    <property type="entry name" value="FlgM_C"/>
</dbReference>
<keyword evidence="3" id="KW-0966">Cell projection</keyword>
<comment type="caution">
    <text evidence="3">The sequence shown here is derived from an EMBL/GenBank/DDBJ whole genome shotgun (WGS) entry which is preliminary data.</text>
</comment>
<sequence>MPPIEVGPAQSIGSISARVVRTSGGEELSGVQASTPVSVKTETTAAQSQPTQTPASPSVETSAALDPGEAPVDTDRVATIRKAVEDGHYPLVPTQIADAMIAAGVLLRSPK</sequence>
<dbReference type="EMBL" id="JALHLF010000176">
    <property type="protein sequence ID" value="MCJ2184938.1"/>
    <property type="molecule type" value="Genomic_DNA"/>
</dbReference>